<keyword evidence="1" id="KW-0812">Transmembrane</keyword>
<dbReference type="AlphaFoldDB" id="A0A1Y2CQS4"/>
<dbReference type="CDD" id="cd12148">
    <property type="entry name" value="fungal_TF_MHR"/>
    <property type="match status" value="1"/>
</dbReference>
<evidence type="ECO:0000313" key="2">
    <source>
        <dbReference type="EMBL" id="ORY49389.1"/>
    </source>
</evidence>
<dbReference type="Proteomes" id="UP000193642">
    <property type="component" value="Unassembled WGS sequence"/>
</dbReference>
<evidence type="ECO:0000256" key="1">
    <source>
        <dbReference type="SAM" id="Phobius"/>
    </source>
</evidence>
<organism evidence="2 3">
    <name type="scientific">Rhizoclosmatium globosum</name>
    <dbReference type="NCBI Taxonomy" id="329046"/>
    <lineage>
        <taxon>Eukaryota</taxon>
        <taxon>Fungi</taxon>
        <taxon>Fungi incertae sedis</taxon>
        <taxon>Chytridiomycota</taxon>
        <taxon>Chytridiomycota incertae sedis</taxon>
        <taxon>Chytridiomycetes</taxon>
        <taxon>Chytridiales</taxon>
        <taxon>Chytriomycetaceae</taxon>
        <taxon>Rhizoclosmatium</taxon>
    </lineage>
</organism>
<gene>
    <name evidence="2" type="ORF">BCR33DRAFT_734879</name>
</gene>
<keyword evidence="3" id="KW-1185">Reference proteome</keyword>
<feature type="transmembrane region" description="Helical" evidence="1">
    <location>
        <begin position="132"/>
        <end position="151"/>
    </location>
</feature>
<proteinExistence type="predicted"/>
<comment type="caution">
    <text evidence="2">The sequence shown here is derived from an EMBL/GenBank/DDBJ whole genome shotgun (WGS) entry which is preliminary data.</text>
</comment>
<dbReference type="EMBL" id="MCGO01000009">
    <property type="protein sequence ID" value="ORY49389.1"/>
    <property type="molecule type" value="Genomic_DNA"/>
</dbReference>
<evidence type="ECO:0008006" key="4">
    <source>
        <dbReference type="Google" id="ProtNLM"/>
    </source>
</evidence>
<accession>A0A1Y2CQS4</accession>
<reference evidence="2 3" key="1">
    <citation type="submission" date="2016-07" db="EMBL/GenBank/DDBJ databases">
        <title>Pervasive Adenine N6-methylation of Active Genes in Fungi.</title>
        <authorList>
            <consortium name="DOE Joint Genome Institute"/>
            <person name="Mondo S.J."/>
            <person name="Dannebaum R.O."/>
            <person name="Kuo R.C."/>
            <person name="Labutti K."/>
            <person name="Haridas S."/>
            <person name="Kuo A."/>
            <person name="Salamov A."/>
            <person name="Ahrendt S.R."/>
            <person name="Lipzen A."/>
            <person name="Sullivan W."/>
            <person name="Andreopoulos W.B."/>
            <person name="Clum A."/>
            <person name="Lindquist E."/>
            <person name="Daum C."/>
            <person name="Ramamoorthy G.K."/>
            <person name="Gryganskyi A."/>
            <person name="Culley D."/>
            <person name="Magnuson J.K."/>
            <person name="James T.Y."/>
            <person name="O'Malley M.A."/>
            <person name="Stajich J.E."/>
            <person name="Spatafora J.W."/>
            <person name="Visel A."/>
            <person name="Grigoriev I.V."/>
        </authorList>
    </citation>
    <scope>NUCLEOTIDE SEQUENCE [LARGE SCALE GENOMIC DNA]</scope>
    <source>
        <strain evidence="2 3">JEL800</strain>
    </source>
</reference>
<evidence type="ECO:0000313" key="3">
    <source>
        <dbReference type="Proteomes" id="UP000193642"/>
    </source>
</evidence>
<name>A0A1Y2CQS4_9FUNG</name>
<dbReference type="OrthoDB" id="2123952at2759"/>
<protein>
    <recommendedName>
        <fullName evidence="4">Transcription factor domain-containing protein</fullName>
    </recommendedName>
</protein>
<keyword evidence="1" id="KW-0472">Membrane</keyword>
<keyword evidence="1" id="KW-1133">Transmembrane helix</keyword>
<sequence>MAVDMVKYLKLDVDPDDSPWLQGLNLTEIEKEERRRLYWVVKQMSDVERSISLEQNIPGLTFGNVKPMRPIPGTFGEVELCLQFGDLRDLMVSIKELNSVVPTSIEDLLLSAGCLSLEVRLAMIQANTPAQFLMAMTISPVTFLFIIYMNFDIPAAKVTLSRPKLYLSALNSFDPTN</sequence>